<evidence type="ECO:0000313" key="1">
    <source>
        <dbReference type="Proteomes" id="UP000887565"/>
    </source>
</evidence>
<reference evidence="2" key="1">
    <citation type="submission" date="2022-11" db="UniProtKB">
        <authorList>
            <consortium name="WormBaseParasite"/>
        </authorList>
    </citation>
    <scope>IDENTIFICATION</scope>
</reference>
<keyword evidence="1" id="KW-1185">Reference proteome</keyword>
<evidence type="ECO:0000313" key="2">
    <source>
        <dbReference type="WBParaSite" id="nRc.2.0.1.t08123-RA"/>
    </source>
</evidence>
<proteinExistence type="predicted"/>
<protein>
    <submittedName>
        <fullName evidence="2">Uncharacterized protein</fullName>
    </submittedName>
</protein>
<dbReference type="AlphaFoldDB" id="A0A915I1V9"/>
<accession>A0A915I1V9</accession>
<dbReference type="Proteomes" id="UP000887565">
    <property type="component" value="Unplaced"/>
</dbReference>
<organism evidence="1 2">
    <name type="scientific">Romanomermis culicivorax</name>
    <name type="common">Nematode worm</name>
    <dbReference type="NCBI Taxonomy" id="13658"/>
    <lineage>
        <taxon>Eukaryota</taxon>
        <taxon>Metazoa</taxon>
        <taxon>Ecdysozoa</taxon>
        <taxon>Nematoda</taxon>
        <taxon>Enoplea</taxon>
        <taxon>Dorylaimia</taxon>
        <taxon>Mermithida</taxon>
        <taxon>Mermithoidea</taxon>
        <taxon>Mermithidae</taxon>
        <taxon>Romanomermis</taxon>
    </lineage>
</organism>
<sequence>MFANSFVHRACDAHPKSSARQEKLRFYFWKCSKSEFLKTKFAHNNAISTVLECKSPARITNE</sequence>
<name>A0A915I1V9_ROMCU</name>
<dbReference type="WBParaSite" id="nRc.2.0.1.t08123-RA">
    <property type="protein sequence ID" value="nRc.2.0.1.t08123-RA"/>
    <property type="gene ID" value="nRc.2.0.1.g08123"/>
</dbReference>